<dbReference type="PANTHER" id="PTHR36721">
    <property type="entry name" value="PROLINE-RICH FAMILY PROTEIN"/>
    <property type="match status" value="1"/>
</dbReference>
<keyword evidence="3" id="KW-0732">Signal</keyword>
<feature type="transmembrane region" description="Helical" evidence="2">
    <location>
        <begin position="114"/>
        <end position="134"/>
    </location>
</feature>
<name>A0A6P5ZNE5_DURZI</name>
<feature type="compositionally biased region" description="Low complexity" evidence="1">
    <location>
        <begin position="81"/>
        <end position="96"/>
    </location>
</feature>
<keyword evidence="2" id="KW-1133">Transmembrane helix</keyword>
<dbReference type="OrthoDB" id="1019737at2759"/>
<evidence type="ECO:0000256" key="1">
    <source>
        <dbReference type="SAM" id="MobiDB-lite"/>
    </source>
</evidence>
<feature type="compositionally biased region" description="Polar residues" evidence="1">
    <location>
        <begin position="67"/>
        <end position="80"/>
    </location>
</feature>
<evidence type="ECO:0000313" key="5">
    <source>
        <dbReference type="RefSeq" id="XP_022753861.1"/>
    </source>
</evidence>
<evidence type="ECO:0000256" key="2">
    <source>
        <dbReference type="SAM" id="Phobius"/>
    </source>
</evidence>
<dbReference type="Proteomes" id="UP000515121">
    <property type="component" value="Unplaced"/>
</dbReference>
<gene>
    <name evidence="5" type="primary">LOC111302189</name>
</gene>
<feature type="signal peptide" evidence="3">
    <location>
        <begin position="1"/>
        <end position="20"/>
    </location>
</feature>
<evidence type="ECO:0000256" key="3">
    <source>
        <dbReference type="SAM" id="SignalP"/>
    </source>
</evidence>
<organism evidence="4 5">
    <name type="scientific">Durio zibethinus</name>
    <name type="common">Durian</name>
    <dbReference type="NCBI Taxonomy" id="66656"/>
    <lineage>
        <taxon>Eukaryota</taxon>
        <taxon>Viridiplantae</taxon>
        <taxon>Streptophyta</taxon>
        <taxon>Embryophyta</taxon>
        <taxon>Tracheophyta</taxon>
        <taxon>Spermatophyta</taxon>
        <taxon>Magnoliopsida</taxon>
        <taxon>eudicotyledons</taxon>
        <taxon>Gunneridae</taxon>
        <taxon>Pentapetalae</taxon>
        <taxon>rosids</taxon>
        <taxon>malvids</taxon>
        <taxon>Malvales</taxon>
        <taxon>Malvaceae</taxon>
        <taxon>Helicteroideae</taxon>
        <taxon>Durio</taxon>
    </lineage>
</organism>
<keyword evidence="4" id="KW-1185">Reference proteome</keyword>
<keyword evidence="2" id="KW-0472">Membrane</keyword>
<dbReference type="GeneID" id="111302189"/>
<keyword evidence="2" id="KW-0812">Transmembrane</keyword>
<accession>A0A6P5ZNE5</accession>
<dbReference type="PANTHER" id="PTHR36721:SF8">
    <property type="entry name" value="EARLY NODULIN-20-LIKE"/>
    <property type="match status" value="1"/>
</dbReference>
<evidence type="ECO:0000313" key="4">
    <source>
        <dbReference type="Proteomes" id="UP000515121"/>
    </source>
</evidence>
<reference evidence="5" key="1">
    <citation type="submission" date="2025-08" db="UniProtKB">
        <authorList>
            <consortium name="RefSeq"/>
        </authorList>
    </citation>
    <scope>IDENTIFICATION</scope>
    <source>
        <tissue evidence="5">Fruit stalk</tissue>
    </source>
</reference>
<dbReference type="KEGG" id="dzi:111302189"/>
<sequence>MEGLGFLSIALLLVLELTFAADSRAPSLVADSPPQLVAPTPYSGFPDSAPPISPVTVASPPAPYPSNLDQGKSPASSLAPSANDASNINNSDINADGNEEITVGDGGVTGGKKAGIVVAVVVAACLVGFGGLVYKKRRDNIRRSQYGYTARTEIL</sequence>
<proteinExistence type="predicted"/>
<dbReference type="AlphaFoldDB" id="A0A6P5ZNE5"/>
<dbReference type="RefSeq" id="XP_022753861.1">
    <property type="nucleotide sequence ID" value="XM_022898126.1"/>
</dbReference>
<feature type="region of interest" description="Disordered" evidence="1">
    <location>
        <begin position="48"/>
        <end position="98"/>
    </location>
</feature>
<feature type="chain" id="PRO_5028102388" evidence="3">
    <location>
        <begin position="21"/>
        <end position="155"/>
    </location>
</feature>
<protein>
    <submittedName>
        <fullName evidence="5">Uncharacterized protein LOC111302189</fullName>
    </submittedName>
</protein>